<sequence length="310" mass="31137">MFEIVLVLTGVLGGLLALGALIARGRLSVVAADARSAALARAQRGLLLRAAAAVVLALVVFLVLAIVTDRQPLLQGVLFAVAPALAMGTGLGAFALLPGAVIEGQVEVRSAQLERRTPLSMLGTSRLRLVVGAFLAAGLLLLVCGLLSKSPVGDGRLICTSLFTAACSAGGPYLFPGWYFALPTLGALLILAASGYLALWRICRTPTAAWPELRPADRALRRNAGSLVGLVVLAAVLLTGAQFLVGAGTPLLNAPVLDTGLAAGAAGALSVVGIVTVVLGAAVLVTGLVVAVIAVLAAVRVARLGSAVVA</sequence>
<protein>
    <submittedName>
        <fullName evidence="2">Uncharacterized protein</fullName>
    </submittedName>
</protein>
<keyword evidence="1" id="KW-1133">Transmembrane helix</keyword>
<feature type="transmembrane region" description="Helical" evidence="1">
    <location>
        <begin position="265"/>
        <end position="298"/>
    </location>
</feature>
<organism evidence="2 3">
    <name type="scientific">Amnibacterium endophyticum</name>
    <dbReference type="NCBI Taxonomy" id="2109337"/>
    <lineage>
        <taxon>Bacteria</taxon>
        <taxon>Bacillati</taxon>
        <taxon>Actinomycetota</taxon>
        <taxon>Actinomycetes</taxon>
        <taxon>Micrococcales</taxon>
        <taxon>Microbacteriaceae</taxon>
        <taxon>Amnibacterium</taxon>
    </lineage>
</organism>
<comment type="caution">
    <text evidence="2">The sequence shown here is derived from an EMBL/GenBank/DDBJ whole genome shotgun (WGS) entry which is preliminary data.</text>
</comment>
<feature type="transmembrane region" description="Helical" evidence="1">
    <location>
        <begin position="127"/>
        <end position="148"/>
    </location>
</feature>
<feature type="transmembrane region" description="Helical" evidence="1">
    <location>
        <begin position="74"/>
        <end position="97"/>
    </location>
</feature>
<dbReference type="Proteomes" id="UP001597347">
    <property type="component" value="Unassembled WGS sequence"/>
</dbReference>
<reference evidence="3" key="1">
    <citation type="journal article" date="2019" name="Int. J. Syst. Evol. Microbiol.">
        <title>The Global Catalogue of Microorganisms (GCM) 10K type strain sequencing project: providing services to taxonomists for standard genome sequencing and annotation.</title>
        <authorList>
            <consortium name="The Broad Institute Genomics Platform"/>
            <consortium name="The Broad Institute Genome Sequencing Center for Infectious Disease"/>
            <person name="Wu L."/>
            <person name="Ma J."/>
        </authorList>
    </citation>
    <scope>NUCLEOTIDE SEQUENCE [LARGE SCALE GENOMIC DNA]</scope>
    <source>
        <strain evidence="3">CGMCC 1.12471</strain>
    </source>
</reference>
<accession>A0ABW4LFW0</accession>
<evidence type="ECO:0000313" key="2">
    <source>
        <dbReference type="EMBL" id="MFD1722376.1"/>
    </source>
</evidence>
<evidence type="ECO:0000313" key="3">
    <source>
        <dbReference type="Proteomes" id="UP001597347"/>
    </source>
</evidence>
<evidence type="ECO:0000256" key="1">
    <source>
        <dbReference type="SAM" id="Phobius"/>
    </source>
</evidence>
<dbReference type="EMBL" id="JBHUEA010000019">
    <property type="protein sequence ID" value="MFD1722376.1"/>
    <property type="molecule type" value="Genomic_DNA"/>
</dbReference>
<gene>
    <name evidence="2" type="ORF">ACFSBI_12525</name>
</gene>
<feature type="transmembrane region" description="Helical" evidence="1">
    <location>
        <begin position="47"/>
        <end position="67"/>
    </location>
</feature>
<dbReference type="RefSeq" id="WP_377935419.1">
    <property type="nucleotide sequence ID" value="NZ_JBHUEA010000019.1"/>
</dbReference>
<keyword evidence="3" id="KW-1185">Reference proteome</keyword>
<feature type="transmembrane region" description="Helical" evidence="1">
    <location>
        <begin position="224"/>
        <end position="245"/>
    </location>
</feature>
<name>A0ABW4LFW0_9MICO</name>
<keyword evidence="1" id="KW-0812">Transmembrane</keyword>
<proteinExistence type="predicted"/>
<keyword evidence="1" id="KW-0472">Membrane</keyword>
<feature type="transmembrane region" description="Helical" evidence="1">
    <location>
        <begin position="181"/>
        <end position="203"/>
    </location>
</feature>